<dbReference type="AlphaFoldDB" id="A0A1V9XKB0"/>
<dbReference type="InParanoid" id="A0A1V9XKB0"/>
<proteinExistence type="predicted"/>
<dbReference type="OrthoDB" id="10264196at2759"/>
<dbReference type="Proteomes" id="UP000192247">
    <property type="component" value="Unassembled WGS sequence"/>
</dbReference>
<organism evidence="1 2">
    <name type="scientific">Tropilaelaps mercedesae</name>
    <dbReference type="NCBI Taxonomy" id="418985"/>
    <lineage>
        <taxon>Eukaryota</taxon>
        <taxon>Metazoa</taxon>
        <taxon>Ecdysozoa</taxon>
        <taxon>Arthropoda</taxon>
        <taxon>Chelicerata</taxon>
        <taxon>Arachnida</taxon>
        <taxon>Acari</taxon>
        <taxon>Parasitiformes</taxon>
        <taxon>Mesostigmata</taxon>
        <taxon>Gamasina</taxon>
        <taxon>Dermanyssoidea</taxon>
        <taxon>Laelapidae</taxon>
        <taxon>Tropilaelaps</taxon>
    </lineage>
</organism>
<evidence type="ECO:0000313" key="2">
    <source>
        <dbReference type="Proteomes" id="UP000192247"/>
    </source>
</evidence>
<comment type="caution">
    <text evidence="1">The sequence shown here is derived from an EMBL/GenBank/DDBJ whole genome shotgun (WGS) entry which is preliminary data.</text>
</comment>
<accession>A0A1V9XKB0</accession>
<protein>
    <submittedName>
        <fullName evidence="1">Uncharacterized protein</fullName>
    </submittedName>
</protein>
<gene>
    <name evidence="1" type="ORF">BIW11_09506</name>
</gene>
<dbReference type="PANTHER" id="PTHR21261">
    <property type="entry name" value="BEAT PROTEIN"/>
    <property type="match status" value="1"/>
</dbReference>
<dbReference type="EMBL" id="MNPL01009224">
    <property type="protein sequence ID" value="OQR73812.1"/>
    <property type="molecule type" value="Genomic_DNA"/>
</dbReference>
<sequence length="199" mass="22582">VSYKLALTDPEVAMSGLYRCEVQTFDSQDSAEANMVVFSPPRNFTLVIDEPSAGVLQVNCTVSPVYPIPELRLYRVFKTDKEEKEAFDDTRIESVELDGKVHQVTLLMQSSNHTLFQRQQLTFECDMAFREVKYQRFQRETYTPKHEPPKKKPKILARLPGASANSFARRLTPMLVNSSMAVSIPLALLALIAAELRKI</sequence>
<feature type="non-terminal residue" evidence="1">
    <location>
        <position position="1"/>
    </location>
</feature>
<keyword evidence="2" id="KW-1185">Reference proteome</keyword>
<name>A0A1V9XKB0_9ACAR</name>
<dbReference type="PANTHER" id="PTHR21261:SF2">
    <property type="entry name" value="GH04238P-RELATED"/>
    <property type="match status" value="1"/>
</dbReference>
<evidence type="ECO:0000313" key="1">
    <source>
        <dbReference type="EMBL" id="OQR73812.1"/>
    </source>
</evidence>
<reference evidence="1 2" key="1">
    <citation type="journal article" date="2017" name="Gigascience">
        <title>Draft genome of the honey bee ectoparasitic mite, Tropilaelaps mercedesae, is shaped by the parasitic life history.</title>
        <authorList>
            <person name="Dong X."/>
            <person name="Armstrong S.D."/>
            <person name="Xia D."/>
            <person name="Makepeace B.L."/>
            <person name="Darby A.C."/>
            <person name="Kadowaki T."/>
        </authorList>
    </citation>
    <scope>NUCLEOTIDE SEQUENCE [LARGE SCALE GENOMIC DNA]</scope>
    <source>
        <strain evidence="1">Wuxi-XJTLU</strain>
    </source>
</reference>